<feature type="domain" description="Glycoside hydrolase family 19 catalytic" evidence="5">
    <location>
        <begin position="245"/>
        <end position="255"/>
    </location>
</feature>
<dbReference type="PANTHER" id="PTHR22595">
    <property type="entry name" value="CHITINASE-RELATED"/>
    <property type="match status" value="1"/>
</dbReference>
<dbReference type="NCBIfam" id="TIGR04183">
    <property type="entry name" value="Por_Secre_tail"/>
    <property type="match status" value="1"/>
</dbReference>
<organism evidence="6 7">
    <name type="scientific">Flavobacterium okayamense</name>
    <dbReference type="NCBI Taxonomy" id="2830782"/>
    <lineage>
        <taxon>Bacteria</taxon>
        <taxon>Pseudomonadati</taxon>
        <taxon>Bacteroidota</taxon>
        <taxon>Flavobacteriia</taxon>
        <taxon>Flavobacteriales</taxon>
        <taxon>Flavobacteriaceae</taxon>
        <taxon>Flavobacterium</taxon>
    </lineage>
</organism>
<dbReference type="InterPro" id="IPR026444">
    <property type="entry name" value="Secre_tail"/>
</dbReference>
<proteinExistence type="predicted"/>
<keyword evidence="3" id="KW-1015">Disulfide bond</keyword>
<dbReference type="InterPro" id="IPR000726">
    <property type="entry name" value="Glyco_hydro_19_cat"/>
</dbReference>
<evidence type="ECO:0000256" key="4">
    <source>
        <dbReference type="SAM" id="SignalP"/>
    </source>
</evidence>
<dbReference type="RefSeq" id="WP_221259626.1">
    <property type="nucleotide sequence ID" value="NZ_AP024749.1"/>
</dbReference>
<dbReference type="CDD" id="cd00325">
    <property type="entry name" value="chitinase_GH19"/>
    <property type="match status" value="1"/>
</dbReference>
<evidence type="ECO:0000259" key="5">
    <source>
        <dbReference type="PROSITE" id="PS00774"/>
    </source>
</evidence>
<evidence type="ECO:0000256" key="2">
    <source>
        <dbReference type="ARBA" id="ARBA00022821"/>
    </source>
</evidence>
<dbReference type="Proteomes" id="UP000825258">
    <property type="component" value="Chromosome"/>
</dbReference>
<dbReference type="PANTHER" id="PTHR22595:SF79">
    <property type="entry name" value="CHITINASE 12"/>
    <property type="match status" value="1"/>
</dbReference>
<dbReference type="InterPro" id="IPR023346">
    <property type="entry name" value="Lysozyme-like_dom_sf"/>
</dbReference>
<dbReference type="Gene3D" id="3.30.20.10">
    <property type="entry name" value="Endochitinase, domain 2"/>
    <property type="match status" value="1"/>
</dbReference>
<dbReference type="SUPFAM" id="SSF53955">
    <property type="entry name" value="Lysozyme-like"/>
    <property type="match status" value="1"/>
</dbReference>
<reference evidence="6 7" key="1">
    <citation type="submission" date="2021-06" db="EMBL/GenBank/DDBJ databases">
        <title>Whole genome sequences of Flavobacterium sp. KK2020170 and assembly.</title>
        <authorList>
            <person name="Kitahara K."/>
            <person name="Miyoshi S."/>
            <person name="Uesaka K."/>
        </authorList>
    </citation>
    <scope>NUCLEOTIDE SEQUENCE [LARGE SCALE GENOMIC DNA]</scope>
    <source>
        <strain evidence="6 7">KK2020170</strain>
    </source>
</reference>
<evidence type="ECO:0000256" key="1">
    <source>
        <dbReference type="ARBA" id="ARBA00022729"/>
    </source>
</evidence>
<keyword evidence="2" id="KW-0611">Plant defense</keyword>
<evidence type="ECO:0000313" key="6">
    <source>
        <dbReference type="EMBL" id="BCY28028.1"/>
    </source>
</evidence>
<sequence>MQQKLLTYLIVFLSFAVQKSLAQSNQNIDNLITSSNWNSLFPQRAGTQSGHPQGYTSDFYSFNNFKQAVDEMADYLVKIRKKQGVWGELITVTKKSTNTTYVYSDVESWWYSNPTAETVIDVDFQDFANTSSNVNNKRELAAFLANISKETTGGWQLPVGGGSSGDYAIWGLYFVHEVGYNSSNGAGTYSQAHADYPPNPAVGYYGRGPIQLSWNYNYGAFSKFLYNDINVLLNNPDLVQQDGVLAFKSAIWFWMMPQCPKPSCHQVMQELWEAETGDYSMNKMYKKGFAHTNNIINGGLECRNTSSSAFTQKVVLRSELYKYYLSILGFSPTEIASEDSGEYSTLCYESSTNTMQDYVSCNLTTLTTQEFDLNKIKVYPNPVVNSLTIDYINKLDKIEVYDVTGKKYIDLKPESNNLTLDFSKFNNGIYFIKLVLNKNTLTYKIVKS</sequence>
<keyword evidence="1 4" id="KW-0732">Signal</keyword>
<dbReference type="Gene3D" id="1.10.530.10">
    <property type="match status" value="1"/>
</dbReference>
<dbReference type="Pfam" id="PF18962">
    <property type="entry name" value="Por_Secre_tail"/>
    <property type="match status" value="1"/>
</dbReference>
<feature type="chain" id="PRO_5045900570" description="Glycoside hydrolase family 19 catalytic domain-containing protein" evidence="4">
    <location>
        <begin position="23"/>
        <end position="448"/>
    </location>
</feature>
<accession>A0ABM7S9J4</accession>
<name>A0ABM7S9J4_9FLAO</name>
<protein>
    <recommendedName>
        <fullName evidence="5">Glycoside hydrolase family 19 catalytic domain-containing protein</fullName>
    </recommendedName>
</protein>
<evidence type="ECO:0000313" key="7">
    <source>
        <dbReference type="Proteomes" id="UP000825258"/>
    </source>
</evidence>
<dbReference type="PROSITE" id="PS00774">
    <property type="entry name" value="CHITINASE_19_2"/>
    <property type="match status" value="1"/>
</dbReference>
<feature type="signal peptide" evidence="4">
    <location>
        <begin position="1"/>
        <end position="22"/>
    </location>
</feature>
<dbReference type="Pfam" id="PF00182">
    <property type="entry name" value="Glyco_hydro_19"/>
    <property type="match status" value="1"/>
</dbReference>
<keyword evidence="7" id="KW-1185">Reference proteome</keyword>
<gene>
    <name evidence="6" type="ORF">KK2020170_08960</name>
</gene>
<dbReference type="EMBL" id="AP024749">
    <property type="protein sequence ID" value="BCY28028.1"/>
    <property type="molecule type" value="Genomic_DNA"/>
</dbReference>
<evidence type="ECO:0000256" key="3">
    <source>
        <dbReference type="ARBA" id="ARBA00023157"/>
    </source>
</evidence>